<dbReference type="AlphaFoldDB" id="A0A137P3Z4"/>
<dbReference type="Proteomes" id="UP000070444">
    <property type="component" value="Unassembled WGS sequence"/>
</dbReference>
<evidence type="ECO:0000313" key="5">
    <source>
        <dbReference type="Proteomes" id="UP000070444"/>
    </source>
</evidence>
<feature type="region of interest" description="Disordered" evidence="2">
    <location>
        <begin position="59"/>
        <end position="96"/>
    </location>
</feature>
<evidence type="ECO:0000256" key="2">
    <source>
        <dbReference type="SAM" id="MobiDB-lite"/>
    </source>
</evidence>
<dbReference type="PANTHER" id="PTHR31668">
    <property type="entry name" value="GLUCOSE TRANSPORT TRANSCRIPTION REGULATOR RGT1-RELATED-RELATED"/>
    <property type="match status" value="1"/>
</dbReference>
<dbReference type="EMBL" id="KQ964528">
    <property type="protein sequence ID" value="KXN69641.1"/>
    <property type="molecule type" value="Genomic_DNA"/>
</dbReference>
<evidence type="ECO:0000259" key="3">
    <source>
        <dbReference type="PROSITE" id="PS50048"/>
    </source>
</evidence>
<protein>
    <recommendedName>
        <fullName evidence="3">Zn(2)-C6 fungal-type domain-containing protein</fullName>
    </recommendedName>
</protein>
<dbReference type="GO" id="GO:0000981">
    <property type="term" value="F:DNA-binding transcription factor activity, RNA polymerase II-specific"/>
    <property type="evidence" value="ECO:0007669"/>
    <property type="project" value="InterPro"/>
</dbReference>
<evidence type="ECO:0000313" key="4">
    <source>
        <dbReference type="EMBL" id="KXN69641.1"/>
    </source>
</evidence>
<dbReference type="PANTHER" id="PTHR31668:SF30">
    <property type="entry name" value="ZN(II)2CYS6 TRANSCRIPTION FACTOR (EUROFUNG)"/>
    <property type="match status" value="1"/>
</dbReference>
<dbReference type="InterPro" id="IPR050797">
    <property type="entry name" value="Carb_Metab_Trans_Reg"/>
</dbReference>
<dbReference type="InterPro" id="IPR036864">
    <property type="entry name" value="Zn2-C6_fun-type_DNA-bd_sf"/>
</dbReference>
<feature type="domain" description="Zn(2)-C6 fungal-type" evidence="3">
    <location>
        <begin position="26"/>
        <end position="57"/>
    </location>
</feature>
<keyword evidence="1" id="KW-0539">Nucleus</keyword>
<dbReference type="GO" id="GO:0008270">
    <property type="term" value="F:zinc ion binding"/>
    <property type="evidence" value="ECO:0007669"/>
    <property type="project" value="InterPro"/>
</dbReference>
<keyword evidence="5" id="KW-1185">Reference proteome</keyword>
<proteinExistence type="predicted"/>
<reference evidence="4 5" key="1">
    <citation type="journal article" date="2015" name="Genome Biol. Evol.">
        <title>Phylogenomic analyses indicate that early fungi evolved digesting cell walls of algal ancestors of land plants.</title>
        <authorList>
            <person name="Chang Y."/>
            <person name="Wang S."/>
            <person name="Sekimoto S."/>
            <person name="Aerts A.L."/>
            <person name="Choi C."/>
            <person name="Clum A."/>
            <person name="LaButti K.M."/>
            <person name="Lindquist E.A."/>
            <person name="Yee Ngan C."/>
            <person name="Ohm R.A."/>
            <person name="Salamov A.A."/>
            <person name="Grigoriev I.V."/>
            <person name="Spatafora J.W."/>
            <person name="Berbee M.L."/>
        </authorList>
    </citation>
    <scope>NUCLEOTIDE SEQUENCE [LARGE SCALE GENOMIC DNA]</scope>
    <source>
        <strain evidence="4 5">NRRL 28638</strain>
    </source>
</reference>
<sequence>MTQPQVKERKASTKPKLPRPKISCRACDHCQKYRSRCDGNPERPCTACNTKHISCTFLTPRRKRGPKPKNLTASNGAESHINPIISTNTSHYSNDISPNSSITRSYSTGSMYNMTRVEPSSFYYTSPNIAPIPSPISNTPQPNHIPAMLTSSSSPIANRTSQYHYSHDVQSINVFMEILQPHLGIISQQELFHRMTPQIQSVYFDFLLHCITCCIQVWISPQSQHDGTYPKFNRCIEEFYKLSPPTEYDQDYSRASQLLSIIQSQLLRRFETQQAQQSQ</sequence>
<dbReference type="OrthoDB" id="2123952at2759"/>
<feature type="compositionally biased region" description="Polar residues" evidence="2">
    <location>
        <begin position="84"/>
        <end position="96"/>
    </location>
</feature>
<dbReference type="SUPFAM" id="SSF57701">
    <property type="entry name" value="Zn2/Cys6 DNA-binding domain"/>
    <property type="match status" value="1"/>
</dbReference>
<gene>
    <name evidence="4" type="ORF">CONCODRAFT_79237</name>
</gene>
<name>A0A137P3Z4_CONC2</name>
<dbReference type="PROSITE" id="PS50048">
    <property type="entry name" value="ZN2_CY6_FUNGAL_2"/>
    <property type="match status" value="1"/>
</dbReference>
<dbReference type="Gene3D" id="4.10.240.10">
    <property type="entry name" value="Zn(2)-C6 fungal-type DNA-binding domain"/>
    <property type="match status" value="1"/>
</dbReference>
<dbReference type="InterPro" id="IPR001138">
    <property type="entry name" value="Zn2Cys6_DnaBD"/>
</dbReference>
<accession>A0A137P3Z4</accession>
<evidence type="ECO:0000256" key="1">
    <source>
        <dbReference type="ARBA" id="ARBA00023242"/>
    </source>
</evidence>
<dbReference type="CDD" id="cd00067">
    <property type="entry name" value="GAL4"/>
    <property type="match status" value="1"/>
</dbReference>
<dbReference type="Pfam" id="PF00172">
    <property type="entry name" value="Zn_clus"/>
    <property type="match status" value="1"/>
</dbReference>
<organism evidence="4 5">
    <name type="scientific">Conidiobolus coronatus (strain ATCC 28846 / CBS 209.66 / NRRL 28638)</name>
    <name type="common">Delacroixia coronata</name>
    <dbReference type="NCBI Taxonomy" id="796925"/>
    <lineage>
        <taxon>Eukaryota</taxon>
        <taxon>Fungi</taxon>
        <taxon>Fungi incertae sedis</taxon>
        <taxon>Zoopagomycota</taxon>
        <taxon>Entomophthoromycotina</taxon>
        <taxon>Entomophthoromycetes</taxon>
        <taxon>Entomophthorales</taxon>
        <taxon>Ancylistaceae</taxon>
        <taxon>Conidiobolus</taxon>
    </lineage>
</organism>